<proteinExistence type="predicted"/>
<feature type="domain" description="HTH araC/xylS-type" evidence="4">
    <location>
        <begin position="211"/>
        <end position="302"/>
    </location>
</feature>
<gene>
    <name evidence="5" type="ORF">VT73_04875</name>
</gene>
<evidence type="ECO:0000256" key="1">
    <source>
        <dbReference type="ARBA" id="ARBA00023015"/>
    </source>
</evidence>
<protein>
    <recommendedName>
        <fullName evidence="4">HTH araC/xylS-type domain-containing protein</fullName>
    </recommendedName>
</protein>
<dbReference type="InterPro" id="IPR050204">
    <property type="entry name" value="AraC_XylS_family_regulators"/>
</dbReference>
<dbReference type="Gene3D" id="1.10.10.60">
    <property type="entry name" value="Homeodomain-like"/>
    <property type="match status" value="1"/>
</dbReference>
<dbReference type="GO" id="GO:0003700">
    <property type="term" value="F:DNA-binding transcription factor activity"/>
    <property type="evidence" value="ECO:0007669"/>
    <property type="project" value="InterPro"/>
</dbReference>
<dbReference type="RefSeq" id="WP_042733929.1">
    <property type="nucleotide sequence ID" value="NZ_CP013292.1"/>
</dbReference>
<evidence type="ECO:0000259" key="4">
    <source>
        <dbReference type="PROSITE" id="PS01124"/>
    </source>
</evidence>
<name>A0A0C5BGH9_9MICO</name>
<evidence type="ECO:0000256" key="2">
    <source>
        <dbReference type="ARBA" id="ARBA00023125"/>
    </source>
</evidence>
<evidence type="ECO:0000256" key="3">
    <source>
        <dbReference type="ARBA" id="ARBA00023163"/>
    </source>
</evidence>
<dbReference type="Proteomes" id="UP000052979">
    <property type="component" value="Unassembled WGS sequence"/>
</dbReference>
<keyword evidence="1" id="KW-0805">Transcription regulation</keyword>
<keyword evidence="3" id="KW-0804">Transcription</keyword>
<dbReference type="SMART" id="SM00342">
    <property type="entry name" value="HTH_ARAC"/>
    <property type="match status" value="1"/>
</dbReference>
<comment type="caution">
    <text evidence="5">The sequence shown here is derived from an EMBL/GenBank/DDBJ whole genome shotgun (WGS) entry which is preliminary data.</text>
</comment>
<dbReference type="KEGG" id="rtx:TI83_03850"/>
<sequence length="302" mass="33158">MVVISGERFSLPPQLDRKIALYDTGAITWLKERGSTVIQPAALRIFADEVRTDTFRLTRVWHSTLEFQLTPQRNTVIIAFPIEGGMVIQSEKENLNHTGQVGEVILLLDSDSYRVATPESGARYEIELRADKLPPSLRAVTGSMTILEQTSPAIRALLISCANVALNAGIETTSPAFTPYSSAILQLLTALLLDAAPEHNADDNGLLNLHRRASALIAANFTDPELTPAELCRRLRVSPSYLRRAFGLIGTTATREIRNARLDMARSYLSVSGRSRQEAATLSGFKDVPALLYALKVAERTT</sequence>
<dbReference type="PROSITE" id="PS01124">
    <property type="entry name" value="HTH_ARAC_FAMILY_2"/>
    <property type="match status" value="1"/>
</dbReference>
<organism evidence="5 6">
    <name type="scientific">Rathayibacter toxicus</name>
    <dbReference type="NCBI Taxonomy" id="145458"/>
    <lineage>
        <taxon>Bacteria</taxon>
        <taxon>Bacillati</taxon>
        <taxon>Actinomycetota</taxon>
        <taxon>Actinomycetes</taxon>
        <taxon>Micrococcales</taxon>
        <taxon>Microbacteriaceae</taxon>
        <taxon>Rathayibacter</taxon>
    </lineage>
</organism>
<dbReference type="PANTHER" id="PTHR46796">
    <property type="entry name" value="HTH-TYPE TRANSCRIPTIONAL ACTIVATOR RHAS-RELATED"/>
    <property type="match status" value="1"/>
</dbReference>
<dbReference type="GO" id="GO:0043565">
    <property type="term" value="F:sequence-specific DNA binding"/>
    <property type="evidence" value="ECO:0007669"/>
    <property type="project" value="InterPro"/>
</dbReference>
<accession>A0A0C5BGH9</accession>
<dbReference type="KEGG" id="rtc:APU90_02620"/>
<reference evidence="5 6" key="1">
    <citation type="submission" date="2015-04" db="EMBL/GenBank/DDBJ databases">
        <title>Draft genome sequence of Rathayibacter toxicus strain FH-142 (AKA 70134 or CS 32), a Western Australian isolate.</title>
        <authorList>
            <consortium name="Consortium for Microbial Forensics and Genomics (microFORGE)"/>
            <person name="Knight B.M."/>
            <person name="Roberts D.P."/>
            <person name="Lin D."/>
            <person name="Hari K."/>
            <person name="Fletcher J."/>
            <person name="Melcher U."/>
            <person name="Blagden T."/>
            <person name="Luster D.G."/>
            <person name="Sechler A.J."/>
            <person name="Schneider W.L."/>
            <person name="Winegar R.A."/>
        </authorList>
    </citation>
    <scope>NUCLEOTIDE SEQUENCE [LARGE SCALE GENOMIC DNA]</scope>
    <source>
        <strain evidence="5 6">FH142</strain>
    </source>
</reference>
<dbReference type="InterPro" id="IPR018060">
    <property type="entry name" value="HTH_AraC"/>
</dbReference>
<dbReference type="PATRIC" id="fig|145458.7.peg.888"/>
<dbReference type="AlphaFoldDB" id="A0A0C5BGH9"/>
<keyword evidence="2" id="KW-0238">DNA-binding</keyword>
<evidence type="ECO:0000313" key="6">
    <source>
        <dbReference type="Proteomes" id="UP000052979"/>
    </source>
</evidence>
<keyword evidence="6" id="KW-1185">Reference proteome</keyword>
<dbReference type="EMBL" id="LBFI01000024">
    <property type="protein sequence ID" value="KKM46352.1"/>
    <property type="molecule type" value="Genomic_DNA"/>
</dbReference>
<evidence type="ECO:0000313" key="5">
    <source>
        <dbReference type="EMBL" id="KKM46352.1"/>
    </source>
</evidence>